<reference evidence="1" key="1">
    <citation type="submission" date="2019-02" db="EMBL/GenBank/DDBJ databases">
        <authorList>
            <person name="Gruber-Vodicka R. H."/>
            <person name="Seah K. B. B."/>
        </authorList>
    </citation>
    <scope>NUCLEOTIDE SEQUENCE</scope>
    <source>
        <strain evidence="1">BECK_BZ123</strain>
    </source>
</reference>
<sequence length="208" mass="23930">MNTGIHFTSAITRNSRARLFNRSTPETDNIVFPRSNRNSYSVNKYAETNEKIYRGVQILDAKRKERLPNTPFLYNAWIEHKDNATNGGLCKAARLLKSLKYDTEPIDLSSYDLVSIAFHIPEEQLSVPRGMELALLHSCRVFCEELDWDAAKRNSLQVPDGHRRIFEEGHATKRGLDALVAELADLENDVLRENQRSFYKLAEARVEY</sequence>
<organism evidence="1">
    <name type="scientific">Candidatus Kentrum sp. TC</name>
    <dbReference type="NCBI Taxonomy" id="2126339"/>
    <lineage>
        <taxon>Bacteria</taxon>
        <taxon>Pseudomonadati</taxon>
        <taxon>Pseudomonadota</taxon>
        <taxon>Gammaproteobacteria</taxon>
        <taxon>Candidatus Kentrum</taxon>
    </lineage>
</organism>
<protein>
    <submittedName>
        <fullName evidence="1">Uncharacterized protein</fullName>
    </submittedName>
</protein>
<dbReference type="EMBL" id="CAADFS010000051">
    <property type="protein sequence ID" value="VFK47749.1"/>
    <property type="molecule type" value="Genomic_DNA"/>
</dbReference>
<proteinExistence type="predicted"/>
<name>A0A450Z1X8_9GAMM</name>
<dbReference type="AlphaFoldDB" id="A0A450Z1X8"/>
<accession>A0A450Z1X8</accession>
<gene>
    <name evidence="1" type="ORF">BECKTC1821D_GA0114238_10514</name>
</gene>
<evidence type="ECO:0000313" key="1">
    <source>
        <dbReference type="EMBL" id="VFK47749.1"/>
    </source>
</evidence>